<comment type="similarity">
    <text evidence="2 7">Belongs to the EMP24/GP25L family.</text>
</comment>
<dbReference type="AlphaFoldDB" id="A0A7E4VB77"/>
<reference evidence="10" key="1">
    <citation type="journal article" date="2013" name="Genetics">
        <title>The draft genome and transcriptome of Panagrellus redivivus are shaped by the harsh demands of a free-living lifestyle.</title>
        <authorList>
            <person name="Srinivasan J."/>
            <person name="Dillman A.R."/>
            <person name="Macchietto M.G."/>
            <person name="Heikkinen L."/>
            <person name="Lakso M."/>
            <person name="Fracchia K.M."/>
            <person name="Antoshechkin I."/>
            <person name="Mortazavi A."/>
            <person name="Wong G."/>
            <person name="Sternberg P.W."/>
        </authorList>
    </citation>
    <scope>NUCLEOTIDE SEQUENCE [LARGE SCALE GENOMIC DNA]</scope>
    <source>
        <strain evidence="10">MT8872</strain>
    </source>
</reference>
<protein>
    <submittedName>
        <fullName evidence="11">GOLD domain-containing protein</fullName>
    </submittedName>
</protein>
<dbReference type="PROSITE" id="PS50866">
    <property type="entry name" value="GOLD"/>
    <property type="match status" value="1"/>
</dbReference>
<feature type="transmembrane region" description="Helical" evidence="8">
    <location>
        <begin position="219"/>
        <end position="241"/>
    </location>
</feature>
<evidence type="ECO:0000256" key="5">
    <source>
        <dbReference type="ARBA" id="ARBA00022989"/>
    </source>
</evidence>
<dbReference type="SMART" id="SM01190">
    <property type="entry name" value="EMP24_GP25L"/>
    <property type="match status" value="1"/>
</dbReference>
<dbReference type="WBParaSite" id="Pan_g182.t1">
    <property type="protein sequence ID" value="Pan_g182.t1"/>
    <property type="gene ID" value="Pan_g182"/>
</dbReference>
<evidence type="ECO:0000256" key="4">
    <source>
        <dbReference type="ARBA" id="ARBA00022729"/>
    </source>
</evidence>
<evidence type="ECO:0000259" key="9">
    <source>
        <dbReference type="PROSITE" id="PS50866"/>
    </source>
</evidence>
<name>A0A7E4VB77_PANRE</name>
<feature type="domain" description="GOLD" evidence="9">
    <location>
        <begin position="74"/>
        <end position="186"/>
    </location>
</feature>
<evidence type="ECO:0000256" key="2">
    <source>
        <dbReference type="ARBA" id="ARBA00007104"/>
    </source>
</evidence>
<proteinExistence type="inferred from homology"/>
<keyword evidence="4" id="KW-0732">Signal</keyword>
<keyword evidence="6 8" id="KW-0472">Membrane</keyword>
<accession>A0A7E4VB77</accession>
<evidence type="ECO:0000256" key="7">
    <source>
        <dbReference type="RuleBase" id="RU003827"/>
    </source>
</evidence>
<dbReference type="InterPro" id="IPR009038">
    <property type="entry name" value="GOLD_dom"/>
</dbReference>
<dbReference type="Pfam" id="PF01105">
    <property type="entry name" value="EMP24_GP25L"/>
    <property type="match status" value="1"/>
</dbReference>
<evidence type="ECO:0000256" key="3">
    <source>
        <dbReference type="ARBA" id="ARBA00022692"/>
    </source>
</evidence>
<evidence type="ECO:0000256" key="8">
    <source>
        <dbReference type="SAM" id="Phobius"/>
    </source>
</evidence>
<keyword evidence="10" id="KW-1185">Reference proteome</keyword>
<dbReference type="Proteomes" id="UP000492821">
    <property type="component" value="Unassembled WGS sequence"/>
</dbReference>
<dbReference type="GO" id="GO:0016020">
    <property type="term" value="C:membrane"/>
    <property type="evidence" value="ECO:0007669"/>
    <property type="project" value="UniProtKB-SubCell"/>
</dbReference>
<comment type="subcellular location">
    <subcellularLocation>
        <location evidence="1 7">Membrane</location>
        <topology evidence="1 7">Single-pass type I membrane protein</topology>
    </subcellularLocation>
</comment>
<evidence type="ECO:0000313" key="11">
    <source>
        <dbReference type="WBParaSite" id="Pan_g182.t1"/>
    </source>
</evidence>
<evidence type="ECO:0000256" key="6">
    <source>
        <dbReference type="ARBA" id="ARBA00023136"/>
    </source>
</evidence>
<feature type="transmembrane region" description="Helical" evidence="8">
    <location>
        <begin position="47"/>
        <end position="67"/>
    </location>
</feature>
<dbReference type="InterPro" id="IPR015720">
    <property type="entry name" value="Emp24-like"/>
</dbReference>
<sequence>MQITPPRIFGTDSIRVEIRDSSTWSLLRCCYAHFFVRSVVTMSLRRVVLAALVVILGVSVPASALRFRLTSGEHQCLREEIHKNVVVTGEYEFSEAAGNSASVHVTDTRGHTLYKRENFPDTKGKFAFTADEYDIFEICITSHAPPNQQPIEREISLSMKHGIEAKNYEDLAKAEKLKPLEVELRRLEDLSDSIVNDFAYMREREEQMRSTNESTNDRVLYLSIFSMLVLLALALWQVLYLRRYFKAKKLID</sequence>
<evidence type="ECO:0000313" key="10">
    <source>
        <dbReference type="Proteomes" id="UP000492821"/>
    </source>
</evidence>
<evidence type="ECO:0000256" key="1">
    <source>
        <dbReference type="ARBA" id="ARBA00004479"/>
    </source>
</evidence>
<organism evidence="10 11">
    <name type="scientific">Panagrellus redivivus</name>
    <name type="common">Microworm</name>
    <dbReference type="NCBI Taxonomy" id="6233"/>
    <lineage>
        <taxon>Eukaryota</taxon>
        <taxon>Metazoa</taxon>
        <taxon>Ecdysozoa</taxon>
        <taxon>Nematoda</taxon>
        <taxon>Chromadorea</taxon>
        <taxon>Rhabditida</taxon>
        <taxon>Tylenchina</taxon>
        <taxon>Panagrolaimomorpha</taxon>
        <taxon>Panagrolaimoidea</taxon>
        <taxon>Panagrolaimidae</taxon>
        <taxon>Panagrellus</taxon>
    </lineage>
</organism>
<dbReference type="PANTHER" id="PTHR22811">
    <property type="entry name" value="TRANSMEMBRANE EMP24 DOMAIN-CONTAINING PROTEIN"/>
    <property type="match status" value="1"/>
</dbReference>
<reference evidence="11" key="2">
    <citation type="submission" date="2020-10" db="UniProtKB">
        <authorList>
            <consortium name="WormBaseParasite"/>
        </authorList>
    </citation>
    <scope>IDENTIFICATION</scope>
</reference>
<keyword evidence="3 7" id="KW-0812">Transmembrane</keyword>
<keyword evidence="5 8" id="KW-1133">Transmembrane helix</keyword>